<dbReference type="GO" id="GO:0005737">
    <property type="term" value="C:cytoplasm"/>
    <property type="evidence" value="ECO:0007669"/>
    <property type="project" value="UniProtKB-SubCell"/>
</dbReference>
<proteinExistence type="inferred from homology"/>
<dbReference type="SUPFAM" id="SSF54534">
    <property type="entry name" value="FKBP-like"/>
    <property type="match status" value="1"/>
</dbReference>
<evidence type="ECO:0000259" key="11">
    <source>
        <dbReference type="PROSITE" id="PS50059"/>
    </source>
</evidence>
<dbReference type="Gene3D" id="3.10.50.40">
    <property type="match status" value="1"/>
</dbReference>
<feature type="domain" description="PPIase FKBP-type" evidence="11">
    <location>
        <begin position="6"/>
        <end position="70"/>
    </location>
</feature>
<dbReference type="InterPro" id="IPR001179">
    <property type="entry name" value="PPIase_FKBP_dom"/>
</dbReference>
<sequence>MQITDKTAVSFHYTLTNDSGEQLDSSRGEEPLLYLHGAGNIISGLEAALAGKSVGDSFKVTIPPVDAYGELAPDMVQVVSKKMFDGMDLEIGMQFHADVSHGSGVITITEINGDDVTVDGNHPLAGETLTFDVEVVDVRPATDDEMAHGHIHGTGCDHH</sequence>
<evidence type="ECO:0000313" key="12">
    <source>
        <dbReference type="EMBL" id="OAI10074.1"/>
    </source>
</evidence>
<evidence type="ECO:0000313" key="13">
    <source>
        <dbReference type="Proteomes" id="UP000078476"/>
    </source>
</evidence>
<evidence type="ECO:0000256" key="3">
    <source>
        <dbReference type="ARBA" id="ARBA00006577"/>
    </source>
</evidence>
<dbReference type="STRING" id="980561.A1359_01940"/>
<keyword evidence="13" id="KW-1185">Reference proteome</keyword>
<keyword evidence="6" id="KW-0143">Chaperone</keyword>
<evidence type="ECO:0000256" key="9">
    <source>
        <dbReference type="PROSITE-ProRule" id="PRU00277"/>
    </source>
</evidence>
<keyword evidence="4" id="KW-0963">Cytoplasm</keyword>
<dbReference type="GO" id="GO:0042026">
    <property type="term" value="P:protein refolding"/>
    <property type="evidence" value="ECO:0007669"/>
    <property type="project" value="UniProtKB-ARBA"/>
</dbReference>
<comment type="function">
    <text evidence="8">Also involved in hydrogenase metallocenter assembly, probably by participating in the nickel insertion step. This function in hydrogenase biosynthesis requires chaperone activity and the presence of the metal-binding domain, but not PPIase activity.</text>
</comment>
<name>A0A177MXG6_9GAMM</name>
<evidence type="ECO:0000256" key="6">
    <source>
        <dbReference type="ARBA" id="ARBA00023186"/>
    </source>
</evidence>
<dbReference type="AlphaFoldDB" id="A0A177MXG6"/>
<evidence type="ECO:0000256" key="1">
    <source>
        <dbReference type="ARBA" id="ARBA00000971"/>
    </source>
</evidence>
<evidence type="ECO:0000256" key="8">
    <source>
        <dbReference type="ARBA" id="ARBA00037071"/>
    </source>
</evidence>
<dbReference type="GO" id="GO:0003755">
    <property type="term" value="F:peptidyl-prolyl cis-trans isomerase activity"/>
    <property type="evidence" value="ECO:0007669"/>
    <property type="project" value="UniProtKB-UniRule"/>
</dbReference>
<reference evidence="12 13" key="1">
    <citation type="submission" date="2016-03" db="EMBL/GenBank/DDBJ databases">
        <authorList>
            <person name="Ploux O."/>
        </authorList>
    </citation>
    <scope>NUCLEOTIDE SEQUENCE [LARGE SCALE GENOMIC DNA]</scope>
    <source>
        <strain evidence="12 13">R-45370</strain>
    </source>
</reference>
<comment type="catalytic activity">
    <reaction evidence="1 9 10">
        <text>[protein]-peptidylproline (omega=180) = [protein]-peptidylproline (omega=0)</text>
        <dbReference type="Rhea" id="RHEA:16237"/>
        <dbReference type="Rhea" id="RHEA-COMP:10747"/>
        <dbReference type="Rhea" id="RHEA-COMP:10748"/>
        <dbReference type="ChEBI" id="CHEBI:83833"/>
        <dbReference type="ChEBI" id="CHEBI:83834"/>
        <dbReference type="EC" id="5.2.1.8"/>
    </reaction>
</comment>
<protein>
    <recommendedName>
        <fullName evidence="10">Peptidyl-prolyl cis-trans isomerase</fullName>
        <ecNumber evidence="10">5.2.1.8</ecNumber>
    </recommendedName>
</protein>
<dbReference type="Pfam" id="PF00254">
    <property type="entry name" value="FKBP_C"/>
    <property type="match status" value="1"/>
</dbReference>
<dbReference type="OrthoDB" id="9808891at2"/>
<dbReference type="PROSITE" id="PS50059">
    <property type="entry name" value="FKBP_PPIASE"/>
    <property type="match status" value="1"/>
</dbReference>
<keyword evidence="5 9" id="KW-0697">Rotamase</keyword>
<evidence type="ECO:0000256" key="2">
    <source>
        <dbReference type="ARBA" id="ARBA00004496"/>
    </source>
</evidence>
<evidence type="ECO:0000256" key="5">
    <source>
        <dbReference type="ARBA" id="ARBA00023110"/>
    </source>
</evidence>
<dbReference type="RefSeq" id="WP_066987643.1">
    <property type="nucleotide sequence ID" value="NZ_LUUI01000160.1"/>
</dbReference>
<evidence type="ECO:0000256" key="4">
    <source>
        <dbReference type="ARBA" id="ARBA00022490"/>
    </source>
</evidence>
<comment type="similarity">
    <text evidence="3 10">Belongs to the FKBP-type PPIase family.</text>
</comment>
<dbReference type="InterPro" id="IPR046357">
    <property type="entry name" value="PPIase_dom_sf"/>
</dbReference>
<accession>A0A177MXG6</accession>
<comment type="caution">
    <text evidence="12">The sequence shown here is derived from an EMBL/GenBank/DDBJ whole genome shotgun (WGS) entry which is preliminary data.</text>
</comment>
<keyword evidence="7 9" id="KW-0413">Isomerase</keyword>
<dbReference type="PANTHER" id="PTHR47861">
    <property type="entry name" value="FKBP-TYPE PEPTIDYL-PROLYL CIS-TRANS ISOMERASE SLYD"/>
    <property type="match status" value="1"/>
</dbReference>
<evidence type="ECO:0000256" key="10">
    <source>
        <dbReference type="RuleBase" id="RU003915"/>
    </source>
</evidence>
<evidence type="ECO:0000256" key="7">
    <source>
        <dbReference type="ARBA" id="ARBA00023235"/>
    </source>
</evidence>
<gene>
    <name evidence="12" type="ORF">A1359_01940</name>
</gene>
<dbReference type="Proteomes" id="UP000078476">
    <property type="component" value="Unassembled WGS sequence"/>
</dbReference>
<dbReference type="PANTHER" id="PTHR47861:SF3">
    <property type="entry name" value="FKBP-TYPE PEPTIDYL-PROLYL CIS-TRANS ISOMERASE SLYD"/>
    <property type="match status" value="1"/>
</dbReference>
<dbReference type="EMBL" id="LUUI01000160">
    <property type="protein sequence ID" value="OAI10074.1"/>
    <property type="molecule type" value="Genomic_DNA"/>
</dbReference>
<comment type="subcellular location">
    <subcellularLocation>
        <location evidence="2">Cytoplasm</location>
    </subcellularLocation>
</comment>
<dbReference type="EC" id="5.2.1.8" evidence="10"/>
<organism evidence="12 13">
    <name type="scientific">Methylomonas lenta</name>
    <dbReference type="NCBI Taxonomy" id="980561"/>
    <lineage>
        <taxon>Bacteria</taxon>
        <taxon>Pseudomonadati</taxon>
        <taxon>Pseudomonadota</taxon>
        <taxon>Gammaproteobacteria</taxon>
        <taxon>Methylococcales</taxon>
        <taxon>Methylococcaceae</taxon>
        <taxon>Methylomonas</taxon>
    </lineage>
</organism>